<name>A0A7J7SRI4_MYOMY</name>
<evidence type="ECO:0000313" key="2">
    <source>
        <dbReference type="EMBL" id="KAF6291011.1"/>
    </source>
</evidence>
<reference evidence="2 3" key="1">
    <citation type="journal article" date="2020" name="Nature">
        <title>Six reference-quality genomes reveal evolution of bat adaptations.</title>
        <authorList>
            <person name="Jebb D."/>
            <person name="Huang Z."/>
            <person name="Pippel M."/>
            <person name="Hughes G.M."/>
            <person name="Lavrichenko K."/>
            <person name="Devanna P."/>
            <person name="Winkler S."/>
            <person name="Jermiin L.S."/>
            <person name="Skirmuntt E.C."/>
            <person name="Katzourakis A."/>
            <person name="Burkitt-Gray L."/>
            <person name="Ray D.A."/>
            <person name="Sullivan K.A.M."/>
            <person name="Roscito J.G."/>
            <person name="Kirilenko B.M."/>
            <person name="Davalos L.M."/>
            <person name="Corthals A.P."/>
            <person name="Power M.L."/>
            <person name="Jones G."/>
            <person name="Ransome R.D."/>
            <person name="Dechmann D.K.N."/>
            <person name="Locatelli A.G."/>
            <person name="Puechmaille S.J."/>
            <person name="Fedrigo O."/>
            <person name="Jarvis E.D."/>
            <person name="Hiller M."/>
            <person name="Vernes S.C."/>
            <person name="Myers E.W."/>
            <person name="Teeling E.C."/>
        </authorList>
    </citation>
    <scope>NUCLEOTIDE SEQUENCE [LARGE SCALE GENOMIC DNA]</scope>
    <source>
        <strain evidence="2">MMyoMyo1</strain>
        <tissue evidence="2">Flight muscle</tissue>
    </source>
</reference>
<gene>
    <name evidence="2" type="ORF">mMyoMyo1_009391</name>
</gene>
<dbReference type="PANTHER" id="PTHR18947:SF31">
    <property type="entry name" value="PROTEIN DAPLE"/>
    <property type="match status" value="1"/>
</dbReference>
<keyword evidence="1" id="KW-0175">Coiled coil</keyword>
<feature type="coiled-coil region" evidence="1">
    <location>
        <begin position="3"/>
        <end position="105"/>
    </location>
</feature>
<accession>A0A7J7SRI4</accession>
<dbReference type="VEuPathDB" id="HostDB:GeneID_118659341"/>
<dbReference type="GO" id="GO:0030705">
    <property type="term" value="P:cytoskeleton-dependent intracellular transport"/>
    <property type="evidence" value="ECO:0007669"/>
    <property type="project" value="TreeGrafter"/>
</dbReference>
<keyword evidence="3" id="KW-1185">Reference proteome</keyword>
<dbReference type="EMBL" id="JABWUV010000018">
    <property type="protein sequence ID" value="KAF6291011.1"/>
    <property type="molecule type" value="Genomic_DNA"/>
</dbReference>
<dbReference type="PANTHER" id="PTHR18947">
    <property type="entry name" value="HOOK PROTEINS"/>
    <property type="match status" value="1"/>
</dbReference>
<proteinExistence type="predicted"/>
<dbReference type="GO" id="GO:0008017">
    <property type="term" value="F:microtubule binding"/>
    <property type="evidence" value="ECO:0007669"/>
    <property type="project" value="TreeGrafter"/>
</dbReference>
<dbReference type="AlphaFoldDB" id="A0A7J7SRI4"/>
<dbReference type="GO" id="GO:0031122">
    <property type="term" value="P:cytoplasmic microtubule organization"/>
    <property type="evidence" value="ECO:0007669"/>
    <property type="project" value="TreeGrafter"/>
</dbReference>
<evidence type="ECO:0000256" key="1">
    <source>
        <dbReference type="SAM" id="Coils"/>
    </source>
</evidence>
<comment type="caution">
    <text evidence="2">The sequence shown here is derived from an EMBL/GenBank/DDBJ whole genome shotgun (WGS) entry which is preliminary data.</text>
</comment>
<dbReference type="Proteomes" id="UP000527355">
    <property type="component" value="Unassembled WGS sequence"/>
</dbReference>
<organism evidence="2 3">
    <name type="scientific">Myotis myotis</name>
    <name type="common">Greater mouse-eared bat</name>
    <name type="synonym">Vespertilio myotis</name>
    <dbReference type="NCBI Taxonomy" id="51298"/>
    <lineage>
        <taxon>Eukaryota</taxon>
        <taxon>Metazoa</taxon>
        <taxon>Chordata</taxon>
        <taxon>Craniata</taxon>
        <taxon>Vertebrata</taxon>
        <taxon>Euteleostomi</taxon>
        <taxon>Mammalia</taxon>
        <taxon>Eutheria</taxon>
        <taxon>Laurasiatheria</taxon>
        <taxon>Chiroptera</taxon>
        <taxon>Yangochiroptera</taxon>
        <taxon>Vespertilionidae</taxon>
        <taxon>Myotis</taxon>
    </lineage>
</organism>
<dbReference type="GO" id="GO:0005737">
    <property type="term" value="C:cytoplasm"/>
    <property type="evidence" value="ECO:0007669"/>
    <property type="project" value="TreeGrafter"/>
</dbReference>
<evidence type="ECO:0000313" key="3">
    <source>
        <dbReference type="Proteomes" id="UP000527355"/>
    </source>
</evidence>
<dbReference type="GO" id="GO:0005813">
    <property type="term" value="C:centrosome"/>
    <property type="evidence" value="ECO:0007669"/>
    <property type="project" value="TreeGrafter"/>
</dbReference>
<protein>
    <submittedName>
        <fullName evidence="2">Uncharacterized protein</fullName>
    </submittedName>
</protein>
<dbReference type="GO" id="GO:0051959">
    <property type="term" value="F:dynein light intermediate chain binding"/>
    <property type="evidence" value="ECO:0007669"/>
    <property type="project" value="TreeGrafter"/>
</dbReference>
<sequence>MELADTKARLSCIRQELEEKTEQLMNTTHEVDQLVMELQKVKQENIQLAASAWLIKLYELEKENLQLKSKFQDLELDLEVDKKCIEELLEENIALETAQKQSMNESTHLSWELKHLSKNADLSDASRKLCFI</sequence>